<evidence type="ECO:0000313" key="3">
    <source>
        <dbReference type="Proteomes" id="UP000318138"/>
    </source>
</evidence>
<feature type="transmembrane region" description="Helical" evidence="1">
    <location>
        <begin position="12"/>
        <end position="33"/>
    </location>
</feature>
<sequence length="259" mass="28550">MNFPFDKLKRSPDLVAVPLIIDLFLFFVLISIFSSSYSVGYPFQFAVTIQPVTPSLVGLYGNIGEALAQFGNLILIGVFLIFSLVSKAFVNAGYVYLLDETVRREGANRSSTAVFAEGVKRYFLPMIGVEAVFVLILIGGAIAGGMLGIVVVVIFFAIRILLVFWEFTVVLDDEDTLSSGKRARQYLRESTSEVHAAIMQVIVVHLIFITATFWIPAAIDWIGAFNLTIFSIPLIILAYAVFASASQLNLYEKLVKVRG</sequence>
<evidence type="ECO:0000313" key="2">
    <source>
        <dbReference type="EMBL" id="QKS72812.1"/>
    </source>
</evidence>
<dbReference type="Proteomes" id="UP000318138">
    <property type="component" value="Chromosome"/>
</dbReference>
<accession>A0A859FJ31</accession>
<feature type="transmembrane region" description="Helical" evidence="1">
    <location>
        <begin position="73"/>
        <end position="98"/>
    </location>
</feature>
<dbReference type="AlphaFoldDB" id="A0A859FJ31"/>
<keyword evidence="1" id="KW-1133">Transmembrane helix</keyword>
<name>A0A859FJ31_9BACI</name>
<organism evidence="2 3">
    <name type="scientific">Paenalkalicoccus suaedae</name>
    <dbReference type="NCBI Taxonomy" id="2592382"/>
    <lineage>
        <taxon>Bacteria</taxon>
        <taxon>Bacillati</taxon>
        <taxon>Bacillota</taxon>
        <taxon>Bacilli</taxon>
        <taxon>Bacillales</taxon>
        <taxon>Bacillaceae</taxon>
        <taxon>Paenalkalicoccus</taxon>
    </lineage>
</organism>
<feature type="transmembrane region" description="Helical" evidence="1">
    <location>
        <begin position="221"/>
        <end position="242"/>
    </location>
</feature>
<keyword evidence="1" id="KW-0472">Membrane</keyword>
<dbReference type="RefSeq" id="WP_176010779.1">
    <property type="nucleotide sequence ID" value="NZ_CP041372.2"/>
</dbReference>
<evidence type="ECO:0000256" key="1">
    <source>
        <dbReference type="SAM" id="Phobius"/>
    </source>
</evidence>
<dbReference type="KEGG" id="psua:FLK61_40085"/>
<protein>
    <submittedName>
        <fullName evidence="2">Uncharacterized protein</fullName>
    </submittedName>
</protein>
<keyword evidence="1" id="KW-0812">Transmembrane</keyword>
<gene>
    <name evidence="2" type="ORF">FLK61_40085</name>
</gene>
<feature type="transmembrane region" description="Helical" evidence="1">
    <location>
        <begin position="149"/>
        <end position="171"/>
    </location>
</feature>
<dbReference type="EMBL" id="CP041372">
    <property type="protein sequence ID" value="QKS72812.1"/>
    <property type="molecule type" value="Genomic_DNA"/>
</dbReference>
<keyword evidence="3" id="KW-1185">Reference proteome</keyword>
<feature type="transmembrane region" description="Helical" evidence="1">
    <location>
        <begin position="119"/>
        <end position="143"/>
    </location>
</feature>
<proteinExistence type="predicted"/>
<feature type="transmembrane region" description="Helical" evidence="1">
    <location>
        <begin position="192"/>
        <end position="215"/>
    </location>
</feature>
<reference evidence="3" key="1">
    <citation type="submission" date="2019-07" db="EMBL/GenBank/DDBJ databases">
        <title>Bacillus alkalisoli sp. nov. isolated from saline soil.</title>
        <authorList>
            <person name="Sun J.-Q."/>
            <person name="Xu L."/>
        </authorList>
    </citation>
    <scope>NUCLEOTIDE SEQUENCE [LARGE SCALE GENOMIC DNA]</scope>
    <source>
        <strain evidence="3">M4U3P1</strain>
    </source>
</reference>